<dbReference type="GO" id="GO:0098552">
    <property type="term" value="C:side of membrane"/>
    <property type="evidence" value="ECO:0007669"/>
    <property type="project" value="UniProtKB-KW"/>
</dbReference>
<evidence type="ECO:0000256" key="6">
    <source>
        <dbReference type="ARBA" id="ARBA00023136"/>
    </source>
</evidence>
<evidence type="ECO:0000256" key="4">
    <source>
        <dbReference type="ARBA" id="ARBA00022622"/>
    </source>
</evidence>
<evidence type="ECO:0000259" key="12">
    <source>
        <dbReference type="Pfam" id="PF13206"/>
    </source>
</evidence>
<sequence>MTLTLLLAGITLILATDKASAAAEHIAEFRAICELQKLVTQKLAEYKMIGVTGEANLYIEDERRAAMGRITRLNLTSLPENMAKSLAKLSDATPITDLDDEAKHGTDFKGLPAEVKQDQYEQTLKIKNGDSELKEYLDLHKEAVDKGTRKHLQPMAKRIAVRAEALSTSITNGLQKAREKLKVARQSLLKALYGSKKTEMENPTDADSNNDIGNPKGTNGLITSTNIKDYCEPDTGKGNTAGDSLAGDMDCLCAGQHTSDSNKLKYCSKTAIASLVDNTDSSANTKSMTNYKALKAECNKMYPPGKHQTTAANLLTPSAAIMAKLGNSGYVHSAVVNGADKHAISRAILGVHTLNAANDPKCESDHNTPLKQDSKGVCVNYFKRLQTENKIPWANHITAAAQDLTVAADIFSQTLSNIAKLEKLPTEMEEFLLLPTLISSQNQPQMKQDQVTPHEAQQNKCKNQANKTAEECAAIGCDYDATKKECKPKPGTENTAARAGDEAAGTTTSTGCARHGTDKTACENDKTGDKQNFAWRKGKDNEPDQEKEMCRNGNFLSNKKFALSMAAAFVSLLF</sequence>
<feature type="domain" description="Trypanosome variant surface glycoprotein B-type N-terminal" evidence="12">
    <location>
        <begin position="11"/>
        <end position="410"/>
    </location>
</feature>
<name>A0A1J0R9S1_9TRYP</name>
<dbReference type="Pfam" id="PF13206">
    <property type="entry name" value="VSG_B"/>
    <property type="match status" value="1"/>
</dbReference>
<dbReference type="VEuPathDB" id="TriTrypDB:Tb427_000051700"/>
<accession>A0A1J0R9S1</accession>
<keyword evidence="7" id="KW-0325">Glycoprotein</keyword>
<proteinExistence type="predicted"/>
<evidence type="ECO:0000313" key="13">
    <source>
        <dbReference type="EMBL" id="APD74550.1"/>
    </source>
</evidence>
<evidence type="ECO:0000256" key="9">
    <source>
        <dbReference type="SAM" id="MobiDB-lite"/>
    </source>
</evidence>
<keyword evidence="3" id="KW-1003">Cell membrane</keyword>
<feature type="compositionally biased region" description="Polar residues" evidence="9">
    <location>
        <begin position="205"/>
        <end position="218"/>
    </location>
</feature>
<evidence type="ECO:0000259" key="11">
    <source>
        <dbReference type="Pfam" id="PF10659"/>
    </source>
</evidence>
<evidence type="ECO:0000256" key="3">
    <source>
        <dbReference type="ARBA" id="ARBA00022475"/>
    </source>
</evidence>
<keyword evidence="4" id="KW-0336">GPI-anchor</keyword>
<dbReference type="AlphaFoldDB" id="A0A1J0R9S1"/>
<evidence type="ECO:0000256" key="8">
    <source>
        <dbReference type="ARBA" id="ARBA00023288"/>
    </source>
</evidence>
<feature type="domain" description="Trypanosome variant surface glycoprotein C-terminal" evidence="11">
    <location>
        <begin position="461"/>
        <end position="573"/>
    </location>
</feature>
<evidence type="ECO:0000256" key="7">
    <source>
        <dbReference type="ARBA" id="ARBA00023180"/>
    </source>
</evidence>
<dbReference type="InterPro" id="IPR025932">
    <property type="entry name" value="Trypano_VSG_B_N_dom"/>
</dbReference>
<keyword evidence="8" id="KW-0449">Lipoprotein</keyword>
<feature type="compositionally biased region" description="Basic and acidic residues" evidence="9">
    <location>
        <begin position="515"/>
        <end position="529"/>
    </location>
</feature>
<dbReference type="Pfam" id="PF10659">
    <property type="entry name" value="Trypan_glycop_C"/>
    <property type="match status" value="1"/>
</dbReference>
<feature type="signal peptide" evidence="10">
    <location>
        <begin position="1"/>
        <end position="21"/>
    </location>
</feature>
<dbReference type="GO" id="GO:0005886">
    <property type="term" value="C:plasma membrane"/>
    <property type="evidence" value="ECO:0007669"/>
    <property type="project" value="UniProtKB-SubCell"/>
</dbReference>
<evidence type="ECO:0000256" key="10">
    <source>
        <dbReference type="SAM" id="SignalP"/>
    </source>
</evidence>
<comment type="function">
    <text evidence="1">VSG forms a coat on the surface of the parasite. The trypanosome evades the immune response of the host by expressing a series of antigenically distinct VSGs from an estimated 1000 VSG genes.</text>
</comment>
<comment type="subcellular location">
    <subcellularLocation>
        <location evidence="2">Cell membrane</location>
        <topology evidence="2">Lipid-anchor</topology>
        <topology evidence="2">GPI-anchor</topology>
    </subcellularLocation>
</comment>
<feature type="region of interest" description="Disordered" evidence="9">
    <location>
        <begin position="199"/>
        <end position="218"/>
    </location>
</feature>
<dbReference type="EMBL" id="KX700594">
    <property type="protein sequence ID" value="APD74550.1"/>
    <property type="molecule type" value="Genomic_DNA"/>
</dbReference>
<evidence type="ECO:0000256" key="2">
    <source>
        <dbReference type="ARBA" id="ARBA00004609"/>
    </source>
</evidence>
<feature type="region of interest" description="Disordered" evidence="9">
    <location>
        <begin position="486"/>
        <end position="546"/>
    </location>
</feature>
<keyword evidence="6" id="KW-0472">Membrane</keyword>
<protein>
    <submittedName>
        <fullName evidence="13">Variant surface glycoprotein 1125.4012</fullName>
    </submittedName>
</protein>
<evidence type="ECO:0000256" key="5">
    <source>
        <dbReference type="ARBA" id="ARBA00022729"/>
    </source>
</evidence>
<evidence type="ECO:0000256" key="1">
    <source>
        <dbReference type="ARBA" id="ARBA00002523"/>
    </source>
</evidence>
<feature type="compositionally biased region" description="Basic and acidic residues" evidence="9">
    <location>
        <begin position="537"/>
        <end position="546"/>
    </location>
</feature>
<keyword evidence="5 10" id="KW-0732">Signal</keyword>
<feature type="chain" id="PRO_5012565769" evidence="10">
    <location>
        <begin position="22"/>
        <end position="574"/>
    </location>
</feature>
<reference evidence="13" key="1">
    <citation type="submission" date="2016-08" db="EMBL/GenBank/DDBJ databases">
        <title>VSG repertoire of Trypanosoma brucei EATRO 1125.</title>
        <authorList>
            <person name="Cross G.A."/>
        </authorList>
    </citation>
    <scope>NUCLEOTIDE SEQUENCE</scope>
    <source>
        <strain evidence="13">EATRO 1125</strain>
    </source>
</reference>
<organism evidence="13">
    <name type="scientific">Trypanosoma brucei</name>
    <dbReference type="NCBI Taxonomy" id="5691"/>
    <lineage>
        <taxon>Eukaryota</taxon>
        <taxon>Discoba</taxon>
        <taxon>Euglenozoa</taxon>
        <taxon>Kinetoplastea</taxon>
        <taxon>Metakinetoplastina</taxon>
        <taxon>Trypanosomatida</taxon>
        <taxon>Trypanosomatidae</taxon>
        <taxon>Trypanosoma</taxon>
    </lineage>
</organism>
<dbReference type="InterPro" id="IPR019609">
    <property type="entry name" value="Variant_surf_glycoprt_trypan_C"/>
</dbReference>